<dbReference type="SUPFAM" id="SSF51126">
    <property type="entry name" value="Pectin lyase-like"/>
    <property type="match status" value="1"/>
</dbReference>
<accession>A0ABS1JMJ8</accession>
<evidence type="ECO:0000313" key="4">
    <source>
        <dbReference type="EMBL" id="MBL0425465.1"/>
    </source>
</evidence>
<feature type="region of interest" description="Disordered" evidence="1">
    <location>
        <begin position="939"/>
        <end position="994"/>
    </location>
</feature>
<gene>
    <name evidence="4" type="ORF">JI746_10140</name>
</gene>
<proteinExistence type="predicted"/>
<comment type="caution">
    <text evidence="4">The sequence shown here is derived from an EMBL/GenBank/DDBJ whole genome shotgun (WGS) entry which is preliminary data.</text>
</comment>
<feature type="region of interest" description="Disordered" evidence="1">
    <location>
        <begin position="1"/>
        <end position="21"/>
    </location>
</feature>
<sequence>MMGSFSSRFARHGAPPSANPDLRPTAVMLAVAVAWALQPGAASAQAVPALPAKPVAIHGSAAFVTGGTALRPTLTVTTKNGAGTSHSAIDWQSFSIGAGASAQFIQPGVDSTSINRVLAANPSAILGQLSSNGRLVLVNPAGIAVGPGAAIDTAGFTASTLSLSQADALAGRLRFTRPGTAPGVLKVDGAIRAGAGDVVLVGPDIQLGANASVSALGATVLAAGQGVDITGPGLEGIVMTVVAPTDRAINLGALTGDAVAIFAGSLTHSGLINANALSATGGKVVLEARAGNAQVDGSVAASPAVGEGGVAPGSIAVSASGSISGGGRYAASGGSVALAAADGALAFDTISTHGALPGGAGGAVTLTAQQDIQGTSIAAGGAPGASLLAAGGGGGNVAVTSRDGSIRLAQVLADGASGGPGGSGGDGGTVLLRALGTAPQAGSVTIGDATASLLGQLSAHGGEVGRGPAAPDATTHGGAGGSVVVEASRAIVVGSSFEIPGRGSIAAGLIDVRGGSDPLGRAAGGAGGSVGLSSTTGSIGMPGLALIRANGGGGVDGGAGGRVTLAAAGDIALGAVDVSGVALDLRPPALGGGAGGAGGTLDVASSAGGVSFALVFADGGAGFDGPPGVPTAQAGRAGGTVKLSAAGDITLRPLAGDLLALFGIPAGPPQDALSGIRAAGGAGAQGGPGGSISLVRTLGDLVVDASLRADARGGASVGSGPGGDGGAITLTAESGAVRLRSPQLLAGGGAGAAPGTFSATGTSVEVEGDLVLDAAWSNGSLVDLTGGSVVALAGPFDNLAGAVLAGTGTLRVGGGSGTIANAGTIAPGGDGSVGTLTFEGNLVMQPGSTLAVDLQSAAAFDQLNVLGTTTADSGSRVLVKYAPTATLAPGDALAVLRTASLAAPSLPQVTEAEGVARPAGVGGVTAGTASGNLLLTAVAVNAPPPPPPPPPPGPPPPPPAAPPPGPPPPPPAAPPPAPRPPVSPDSGQLAEPDVQEVAILAADFAREFEQVVAASLSPDPRKPPQRRDDIVVTGATCRR</sequence>
<dbReference type="InterPro" id="IPR008638">
    <property type="entry name" value="FhaB/CdiA-like_TPS"/>
</dbReference>
<dbReference type="InterPro" id="IPR012334">
    <property type="entry name" value="Pectin_lyas_fold"/>
</dbReference>
<feature type="compositionally biased region" description="Pro residues" evidence="1">
    <location>
        <begin position="942"/>
        <end position="983"/>
    </location>
</feature>
<organism evidence="4 5">
    <name type="scientific">Ramlibacter alkalitolerans</name>
    <dbReference type="NCBI Taxonomy" id="2039631"/>
    <lineage>
        <taxon>Bacteria</taxon>
        <taxon>Pseudomonadati</taxon>
        <taxon>Pseudomonadota</taxon>
        <taxon>Betaproteobacteria</taxon>
        <taxon>Burkholderiales</taxon>
        <taxon>Comamonadaceae</taxon>
        <taxon>Ramlibacter</taxon>
    </lineage>
</organism>
<dbReference type="PANTHER" id="PTHR12338">
    <property type="entry name" value="AUTOTRANSPORTER"/>
    <property type="match status" value="1"/>
</dbReference>
<dbReference type="Gene3D" id="2.160.20.10">
    <property type="entry name" value="Single-stranded right-handed beta-helix, Pectin lyase-like"/>
    <property type="match status" value="1"/>
</dbReference>
<evidence type="ECO:0000313" key="5">
    <source>
        <dbReference type="Proteomes" id="UP000622707"/>
    </source>
</evidence>
<dbReference type="SMART" id="SM00912">
    <property type="entry name" value="Haemagg_act"/>
    <property type="match status" value="1"/>
</dbReference>
<dbReference type="NCBIfam" id="TIGR01901">
    <property type="entry name" value="adhes_NPXG"/>
    <property type="match status" value="1"/>
</dbReference>
<feature type="signal peptide" evidence="2">
    <location>
        <begin position="1"/>
        <end position="44"/>
    </location>
</feature>
<feature type="region of interest" description="Disordered" evidence="1">
    <location>
        <begin position="1015"/>
        <end position="1039"/>
    </location>
</feature>
<evidence type="ECO:0000256" key="1">
    <source>
        <dbReference type="SAM" id="MobiDB-lite"/>
    </source>
</evidence>
<evidence type="ECO:0000256" key="2">
    <source>
        <dbReference type="SAM" id="SignalP"/>
    </source>
</evidence>
<dbReference type="PANTHER" id="PTHR12338:SF5">
    <property type="entry name" value="ANTIGEN 43-RELATED"/>
    <property type="match status" value="1"/>
</dbReference>
<keyword evidence="2" id="KW-0732">Signal</keyword>
<dbReference type="EMBL" id="JAEQND010000005">
    <property type="protein sequence ID" value="MBL0425465.1"/>
    <property type="molecule type" value="Genomic_DNA"/>
</dbReference>
<name>A0ABS1JMJ8_9BURK</name>
<dbReference type="Proteomes" id="UP000622707">
    <property type="component" value="Unassembled WGS sequence"/>
</dbReference>
<evidence type="ECO:0000259" key="3">
    <source>
        <dbReference type="SMART" id="SM00912"/>
    </source>
</evidence>
<feature type="chain" id="PRO_5045991394" evidence="2">
    <location>
        <begin position="45"/>
        <end position="1039"/>
    </location>
</feature>
<keyword evidence="5" id="KW-1185">Reference proteome</keyword>
<feature type="compositionally biased region" description="Basic and acidic residues" evidence="1">
    <location>
        <begin position="1019"/>
        <end position="1030"/>
    </location>
</feature>
<dbReference type="InterPro" id="IPR050909">
    <property type="entry name" value="Bact_Autotransporter_VF"/>
</dbReference>
<reference evidence="4 5" key="1">
    <citation type="journal article" date="2017" name="Int. J. Syst. Evol. Microbiol.">
        <title>Ramlibacter alkalitolerans sp. nov., alkali-tolerant bacterium isolated from soil of ginseng.</title>
        <authorList>
            <person name="Lee D.H."/>
            <person name="Cha C.J."/>
        </authorList>
    </citation>
    <scope>NUCLEOTIDE SEQUENCE [LARGE SCALE GENOMIC DNA]</scope>
    <source>
        <strain evidence="4 5">KACC 19305</strain>
    </source>
</reference>
<dbReference type="Pfam" id="PF05860">
    <property type="entry name" value="TPS"/>
    <property type="match status" value="1"/>
</dbReference>
<protein>
    <submittedName>
        <fullName evidence="4">Filamentous hemagglutinin N-terminal domain-containing protein</fullName>
    </submittedName>
</protein>
<feature type="domain" description="Filamentous haemagglutinin FhaB/tRNA nuclease CdiA-like TPS" evidence="3">
    <location>
        <begin position="47"/>
        <end position="167"/>
    </location>
</feature>
<dbReference type="InterPro" id="IPR011050">
    <property type="entry name" value="Pectin_lyase_fold/virulence"/>
</dbReference>